<dbReference type="EMBL" id="RZGK01000008">
    <property type="protein sequence ID" value="KAF9697300.1"/>
    <property type="molecule type" value="Genomic_DNA"/>
</dbReference>
<evidence type="ECO:0000313" key="3">
    <source>
        <dbReference type="Proteomes" id="UP000651452"/>
    </source>
</evidence>
<evidence type="ECO:0000256" key="1">
    <source>
        <dbReference type="SAM" id="MobiDB-lite"/>
    </source>
</evidence>
<proteinExistence type="predicted"/>
<comment type="caution">
    <text evidence="2">The sequence shown here is derived from an EMBL/GenBank/DDBJ whole genome shotgun (WGS) entry which is preliminary data.</text>
</comment>
<feature type="region of interest" description="Disordered" evidence="1">
    <location>
        <begin position="265"/>
        <end position="313"/>
    </location>
</feature>
<dbReference type="AlphaFoldDB" id="A0A8H7MJQ7"/>
<sequence length="386" mass="41822">MAPILPETGIPPSRRRTFNALCSPDELLGQIIQTLGPKYQIDAPYLLALRKALSSVIVAPKKPPRLIRTRPDKRIGQISSSYSMSQRSIQGPNGPPISTNASFYFHHEDPDFKRLLPQVDHSRYGRLDEQASEESQESTETTTLATPNSTLLRTAFSQSPVASAFCEKAALVKPTHGPSRTSQAPERVHSSSLVPSLPSAKDVVWKSPVSSLTHPQPTAIPTIVVSNADSENSCSKNSYKSTSASVSLLKATGIFVDLLDTQETNKTTPSLPLATSDSPGLPDTQDTTTSTQQSDVFSPPIDFLPCTPPTQEELQDELLSQPGAHDTLDLSATKKIEGNGHQKSLDQFDNSPESSLSHTPSLGKRPRETLERADDAPLGKRSKMPL</sequence>
<protein>
    <submittedName>
        <fullName evidence="2">Uncharacterized protein</fullName>
    </submittedName>
</protein>
<gene>
    <name evidence="2" type="ORF">EKO04_004647</name>
</gene>
<feature type="compositionally biased region" description="Polar residues" evidence="1">
    <location>
        <begin position="347"/>
        <end position="360"/>
    </location>
</feature>
<reference evidence="2" key="1">
    <citation type="submission" date="2018-12" db="EMBL/GenBank/DDBJ databases">
        <authorList>
            <person name="Syme R.A."/>
            <person name="Farfan-Caceres L."/>
            <person name="Lichtenzveig J."/>
        </authorList>
    </citation>
    <scope>NUCLEOTIDE SEQUENCE</scope>
    <source>
        <strain evidence="2">Al4</strain>
    </source>
</reference>
<keyword evidence="3" id="KW-1185">Reference proteome</keyword>
<reference evidence="2" key="2">
    <citation type="submission" date="2020-09" db="EMBL/GenBank/DDBJ databases">
        <title>Reference genome assembly for Australian Ascochyta lentis isolate Al4.</title>
        <authorList>
            <person name="Lee R.C."/>
            <person name="Farfan-Caceres L.M."/>
            <person name="Debler J.W."/>
            <person name="Williams A.H."/>
            <person name="Henares B.M."/>
        </authorList>
    </citation>
    <scope>NUCLEOTIDE SEQUENCE</scope>
    <source>
        <strain evidence="2">Al4</strain>
    </source>
</reference>
<feature type="region of interest" description="Disordered" evidence="1">
    <location>
        <begin position="174"/>
        <end position="194"/>
    </location>
</feature>
<dbReference type="OrthoDB" id="3793573at2759"/>
<dbReference type="Proteomes" id="UP000651452">
    <property type="component" value="Unassembled WGS sequence"/>
</dbReference>
<feature type="compositionally biased region" description="Basic and acidic residues" evidence="1">
    <location>
        <begin position="326"/>
        <end position="346"/>
    </location>
</feature>
<name>A0A8H7MJQ7_9PLEO</name>
<feature type="compositionally biased region" description="Basic and acidic residues" evidence="1">
    <location>
        <begin position="365"/>
        <end position="378"/>
    </location>
</feature>
<feature type="compositionally biased region" description="Low complexity" evidence="1">
    <location>
        <begin position="283"/>
        <end position="295"/>
    </location>
</feature>
<feature type="compositionally biased region" description="Polar residues" evidence="1">
    <location>
        <begin position="265"/>
        <end position="278"/>
    </location>
</feature>
<feature type="region of interest" description="Disordered" evidence="1">
    <location>
        <begin position="326"/>
        <end position="386"/>
    </location>
</feature>
<evidence type="ECO:0000313" key="2">
    <source>
        <dbReference type="EMBL" id="KAF9697300.1"/>
    </source>
</evidence>
<accession>A0A8H7MJQ7</accession>
<organism evidence="2 3">
    <name type="scientific">Ascochyta lentis</name>
    <dbReference type="NCBI Taxonomy" id="205686"/>
    <lineage>
        <taxon>Eukaryota</taxon>
        <taxon>Fungi</taxon>
        <taxon>Dikarya</taxon>
        <taxon>Ascomycota</taxon>
        <taxon>Pezizomycotina</taxon>
        <taxon>Dothideomycetes</taxon>
        <taxon>Pleosporomycetidae</taxon>
        <taxon>Pleosporales</taxon>
        <taxon>Pleosporineae</taxon>
        <taxon>Didymellaceae</taxon>
        <taxon>Ascochyta</taxon>
    </lineage>
</organism>